<name>A0A5M3WBB1_9ACTN</name>
<dbReference type="Pfam" id="PF01548">
    <property type="entry name" value="DEDD_Tnp_IS110"/>
    <property type="match status" value="1"/>
</dbReference>
<evidence type="ECO:0000256" key="1">
    <source>
        <dbReference type="SAM" id="MobiDB-lite"/>
    </source>
</evidence>
<organism evidence="3 4">
    <name type="scientific">Acrocarpospora corrugata</name>
    <dbReference type="NCBI Taxonomy" id="35763"/>
    <lineage>
        <taxon>Bacteria</taxon>
        <taxon>Bacillati</taxon>
        <taxon>Actinomycetota</taxon>
        <taxon>Actinomycetes</taxon>
        <taxon>Streptosporangiales</taxon>
        <taxon>Streptosporangiaceae</taxon>
        <taxon>Acrocarpospora</taxon>
    </lineage>
</organism>
<feature type="compositionally biased region" description="Pro residues" evidence="1">
    <location>
        <begin position="61"/>
        <end position="72"/>
    </location>
</feature>
<sequence length="85" mass="9078">MSVDYAVFVGLDVGKGEHHACALDPRGKKLYDKPLPNDEQRLRALFGNSKATGRCSSWSISPPPSAPCPSRSPAPKAARSPTCRA</sequence>
<dbReference type="GO" id="GO:0004803">
    <property type="term" value="F:transposase activity"/>
    <property type="evidence" value="ECO:0007669"/>
    <property type="project" value="InterPro"/>
</dbReference>
<proteinExistence type="predicted"/>
<feature type="compositionally biased region" description="Low complexity" evidence="1">
    <location>
        <begin position="73"/>
        <end position="85"/>
    </location>
</feature>
<evidence type="ECO:0000259" key="2">
    <source>
        <dbReference type="Pfam" id="PF01548"/>
    </source>
</evidence>
<accession>A0A5M3WBB1</accession>
<protein>
    <recommendedName>
        <fullName evidence="2">Transposase IS110-like N-terminal domain-containing protein</fullName>
    </recommendedName>
</protein>
<feature type="region of interest" description="Disordered" evidence="1">
    <location>
        <begin position="51"/>
        <end position="85"/>
    </location>
</feature>
<dbReference type="Proteomes" id="UP000334990">
    <property type="component" value="Unassembled WGS sequence"/>
</dbReference>
<evidence type="ECO:0000313" key="4">
    <source>
        <dbReference type="Proteomes" id="UP000334990"/>
    </source>
</evidence>
<evidence type="ECO:0000313" key="3">
    <source>
        <dbReference type="EMBL" id="GES03758.1"/>
    </source>
</evidence>
<dbReference type="EMBL" id="BLAD01000072">
    <property type="protein sequence ID" value="GES03758.1"/>
    <property type="molecule type" value="Genomic_DNA"/>
</dbReference>
<gene>
    <name evidence="3" type="ORF">Acor_58240</name>
</gene>
<keyword evidence="4" id="KW-1185">Reference proteome</keyword>
<feature type="domain" description="Transposase IS110-like N-terminal" evidence="2">
    <location>
        <begin position="9"/>
        <end position="59"/>
    </location>
</feature>
<reference evidence="3 4" key="1">
    <citation type="submission" date="2019-10" db="EMBL/GenBank/DDBJ databases">
        <title>Whole genome shotgun sequence of Acrocarpospora corrugata NBRC 13972.</title>
        <authorList>
            <person name="Ichikawa N."/>
            <person name="Kimura A."/>
            <person name="Kitahashi Y."/>
            <person name="Komaki H."/>
            <person name="Oguchi A."/>
        </authorList>
    </citation>
    <scope>NUCLEOTIDE SEQUENCE [LARGE SCALE GENOMIC DNA]</scope>
    <source>
        <strain evidence="3 4">NBRC 13972</strain>
    </source>
</reference>
<dbReference type="InterPro" id="IPR002525">
    <property type="entry name" value="Transp_IS110-like_N"/>
</dbReference>
<comment type="caution">
    <text evidence="3">The sequence shown here is derived from an EMBL/GenBank/DDBJ whole genome shotgun (WGS) entry which is preliminary data.</text>
</comment>
<dbReference type="GO" id="GO:0003677">
    <property type="term" value="F:DNA binding"/>
    <property type="evidence" value="ECO:0007669"/>
    <property type="project" value="InterPro"/>
</dbReference>
<dbReference type="AlphaFoldDB" id="A0A5M3WBB1"/>
<dbReference type="GO" id="GO:0006313">
    <property type="term" value="P:DNA transposition"/>
    <property type="evidence" value="ECO:0007669"/>
    <property type="project" value="InterPro"/>
</dbReference>